<evidence type="ECO:0000259" key="10">
    <source>
        <dbReference type="Pfam" id="PF00155"/>
    </source>
</evidence>
<evidence type="ECO:0000256" key="1">
    <source>
        <dbReference type="ARBA" id="ARBA00001933"/>
    </source>
</evidence>
<gene>
    <name evidence="11" type="ORF">PPYR_12624</name>
</gene>
<dbReference type="GO" id="GO:0016020">
    <property type="term" value="C:membrane"/>
    <property type="evidence" value="ECO:0007669"/>
    <property type="project" value="GOC"/>
</dbReference>
<keyword evidence="5 8" id="KW-0663">Pyridoxal phosphate</keyword>
<comment type="cofactor">
    <cofactor evidence="1 8">
        <name>pyridoxal 5'-phosphate</name>
        <dbReference type="ChEBI" id="CHEBI:597326"/>
    </cofactor>
</comment>
<dbReference type="Proteomes" id="UP000327044">
    <property type="component" value="Unassembled WGS sequence"/>
</dbReference>
<evidence type="ECO:0000256" key="5">
    <source>
        <dbReference type="ARBA" id="ARBA00022898"/>
    </source>
</evidence>
<dbReference type="EMBL" id="VVIM01000009">
    <property type="protein sequence ID" value="KAB0793004.1"/>
    <property type="molecule type" value="Genomic_DNA"/>
</dbReference>
<feature type="transmembrane region" description="Helical" evidence="9">
    <location>
        <begin position="6"/>
        <end position="29"/>
    </location>
</feature>
<dbReference type="InterPro" id="IPR050087">
    <property type="entry name" value="AON_synthase_class-II"/>
</dbReference>
<evidence type="ECO:0000256" key="4">
    <source>
        <dbReference type="ARBA" id="ARBA00022679"/>
    </source>
</evidence>
<name>A0A5N4A6P3_PHOPY</name>
<dbReference type="GO" id="GO:0046513">
    <property type="term" value="P:ceramide biosynthetic process"/>
    <property type="evidence" value="ECO:0007669"/>
    <property type="project" value="TreeGrafter"/>
</dbReference>
<dbReference type="PANTHER" id="PTHR13693:SF3">
    <property type="entry name" value="LD36009P"/>
    <property type="match status" value="1"/>
</dbReference>
<dbReference type="InterPro" id="IPR004839">
    <property type="entry name" value="Aminotransferase_I/II_large"/>
</dbReference>
<dbReference type="Gene3D" id="3.40.640.10">
    <property type="entry name" value="Type I PLP-dependent aspartate aminotransferase-like (Major domain)"/>
    <property type="match status" value="1"/>
</dbReference>
<evidence type="ECO:0000256" key="9">
    <source>
        <dbReference type="SAM" id="Phobius"/>
    </source>
</evidence>
<dbReference type="EC" id="2.3.1.50" evidence="3"/>
<dbReference type="PANTHER" id="PTHR13693">
    <property type="entry name" value="CLASS II AMINOTRANSFERASE/8-AMINO-7-OXONONANOATE SYNTHASE"/>
    <property type="match status" value="1"/>
</dbReference>
<dbReference type="Gene3D" id="3.90.1150.10">
    <property type="entry name" value="Aspartate Aminotransferase, domain 1"/>
    <property type="match status" value="1"/>
</dbReference>
<organism evidence="11 12">
    <name type="scientific">Photinus pyralis</name>
    <name type="common">Common eastern firefly</name>
    <name type="synonym">Lampyris pyralis</name>
    <dbReference type="NCBI Taxonomy" id="7054"/>
    <lineage>
        <taxon>Eukaryota</taxon>
        <taxon>Metazoa</taxon>
        <taxon>Ecdysozoa</taxon>
        <taxon>Arthropoda</taxon>
        <taxon>Hexapoda</taxon>
        <taxon>Insecta</taxon>
        <taxon>Pterygota</taxon>
        <taxon>Neoptera</taxon>
        <taxon>Endopterygota</taxon>
        <taxon>Coleoptera</taxon>
        <taxon>Polyphaga</taxon>
        <taxon>Elateriformia</taxon>
        <taxon>Elateroidea</taxon>
        <taxon>Lampyridae</taxon>
        <taxon>Lampyrinae</taxon>
        <taxon>Photinus</taxon>
    </lineage>
</organism>
<dbReference type="GO" id="GO:0017059">
    <property type="term" value="C:serine palmitoyltransferase complex"/>
    <property type="evidence" value="ECO:0007669"/>
    <property type="project" value="TreeGrafter"/>
</dbReference>
<protein>
    <recommendedName>
        <fullName evidence="3">serine C-palmitoyltransferase</fullName>
        <ecNumber evidence="3">2.3.1.50</ecNumber>
    </recommendedName>
</protein>
<evidence type="ECO:0000256" key="2">
    <source>
        <dbReference type="ARBA" id="ARBA00008392"/>
    </source>
</evidence>
<feature type="domain" description="Aminotransferase class I/classII large" evidence="10">
    <location>
        <begin position="102"/>
        <end position="464"/>
    </location>
</feature>
<dbReference type="Pfam" id="PF00155">
    <property type="entry name" value="Aminotran_1_2"/>
    <property type="match status" value="1"/>
</dbReference>
<proteinExistence type="inferred from homology"/>
<dbReference type="InterPro" id="IPR015421">
    <property type="entry name" value="PyrdxlP-dep_Trfase_major"/>
</dbReference>
<keyword evidence="9" id="KW-1133">Transmembrane helix</keyword>
<dbReference type="GO" id="GO:0004758">
    <property type="term" value="F:serine C-palmitoyltransferase activity"/>
    <property type="evidence" value="ECO:0007669"/>
    <property type="project" value="UniProtKB-EC"/>
</dbReference>
<comment type="caution">
    <text evidence="11">The sequence shown here is derived from an EMBL/GenBank/DDBJ whole genome shotgun (WGS) entry which is preliminary data.</text>
</comment>
<evidence type="ECO:0000256" key="8">
    <source>
        <dbReference type="RuleBase" id="RU003693"/>
    </source>
</evidence>
<dbReference type="InParanoid" id="A0A5N4A6P3"/>
<keyword evidence="6" id="KW-0012">Acyltransferase</keyword>
<evidence type="ECO:0000256" key="3">
    <source>
        <dbReference type="ARBA" id="ARBA00013220"/>
    </source>
</evidence>
<evidence type="ECO:0000313" key="12">
    <source>
        <dbReference type="Proteomes" id="UP000327044"/>
    </source>
</evidence>
<comment type="similarity">
    <text evidence="2 8">Belongs to the class-II pyridoxal-phosphate-dependent aminotransferase family.</text>
</comment>
<sequence length="487" mass="54126">MHSISFISCFFIHLGFYILTFVGALSALVRPPKWAREKNRMGYPPLYSRLETFVSLYLYGRVRDCWANPVCSVPGAEVLLKQRVFEKKGCISSFKYTGRRVKCINMASYNYLGFAENCGGGSDFAIKTIYENGLSTGSTRLSYGTLDIHSELEKLTAEFLGVEDALSCGMGFATNSLNLPVLLSGGCLVLSDEKNHTSIILGVKISGATVKVFKHNDVFHLERLLKEAIYYGRNPLGETYEPWRKIFILIEGVYSMEGSTAPLPEIIALKKKYKAYLYLDEAHSIGAMGKNGRGVVEYFGCNPKDVDILMGTYTKSFGASGGYIAGSKELISHMRRQSYSCKYPFAMSPPIAAHIVDVLNILMGKDGTDLGRARIASLARNSKYFRRRVNQLGLITYGSEDSPVVPILCCFYSKMLAMVRFLREKDIASIGVGYPVTSLLECRVRICLSASHTKEQLDYALKIISEIAGPLGLKYSRQPTSKQLVVY</sequence>
<dbReference type="InterPro" id="IPR001917">
    <property type="entry name" value="Aminotrans_II_pyridoxalP_BS"/>
</dbReference>
<evidence type="ECO:0000256" key="7">
    <source>
        <dbReference type="ARBA" id="ARBA00048528"/>
    </source>
</evidence>
<dbReference type="GO" id="GO:0046512">
    <property type="term" value="P:sphingosine biosynthetic process"/>
    <property type="evidence" value="ECO:0007669"/>
    <property type="project" value="TreeGrafter"/>
</dbReference>
<keyword evidence="9" id="KW-0812">Transmembrane</keyword>
<accession>A0A5N4A6P3</accession>
<dbReference type="SUPFAM" id="SSF53383">
    <property type="entry name" value="PLP-dependent transferases"/>
    <property type="match status" value="1"/>
</dbReference>
<dbReference type="InterPro" id="IPR015424">
    <property type="entry name" value="PyrdxlP-dep_Trfase"/>
</dbReference>
<dbReference type="AlphaFoldDB" id="A0A5N4A6P3"/>
<dbReference type="InterPro" id="IPR015422">
    <property type="entry name" value="PyrdxlP-dep_Trfase_small"/>
</dbReference>
<keyword evidence="12" id="KW-1185">Reference proteome</keyword>
<dbReference type="CDD" id="cd06454">
    <property type="entry name" value="KBL_like"/>
    <property type="match status" value="1"/>
</dbReference>
<evidence type="ECO:0000256" key="6">
    <source>
        <dbReference type="ARBA" id="ARBA00023315"/>
    </source>
</evidence>
<dbReference type="PROSITE" id="PS00599">
    <property type="entry name" value="AA_TRANSFER_CLASS_2"/>
    <property type="match status" value="1"/>
</dbReference>
<comment type="catalytic activity">
    <reaction evidence="7">
        <text>L-serine + hexadecanoyl-CoA + H(+) = 3-oxosphinganine + CO2 + CoA</text>
        <dbReference type="Rhea" id="RHEA:14761"/>
        <dbReference type="ChEBI" id="CHEBI:15378"/>
        <dbReference type="ChEBI" id="CHEBI:16526"/>
        <dbReference type="ChEBI" id="CHEBI:33384"/>
        <dbReference type="ChEBI" id="CHEBI:57287"/>
        <dbReference type="ChEBI" id="CHEBI:57379"/>
        <dbReference type="ChEBI" id="CHEBI:58299"/>
        <dbReference type="EC" id="2.3.1.50"/>
    </reaction>
</comment>
<evidence type="ECO:0000313" key="11">
    <source>
        <dbReference type="EMBL" id="KAB0793004.1"/>
    </source>
</evidence>
<keyword evidence="4" id="KW-0808">Transferase</keyword>
<dbReference type="GO" id="GO:0030170">
    <property type="term" value="F:pyridoxal phosphate binding"/>
    <property type="evidence" value="ECO:0007669"/>
    <property type="project" value="InterPro"/>
</dbReference>
<keyword evidence="9" id="KW-0472">Membrane</keyword>
<reference evidence="11 12" key="1">
    <citation type="journal article" date="2018" name="Elife">
        <title>Firefly genomes illuminate parallel origins of bioluminescence in beetles.</title>
        <authorList>
            <person name="Fallon T.R."/>
            <person name="Lower S.E."/>
            <person name="Chang C.H."/>
            <person name="Bessho-Uehara M."/>
            <person name="Martin G.J."/>
            <person name="Bewick A.J."/>
            <person name="Behringer M."/>
            <person name="Debat H.J."/>
            <person name="Wong I."/>
            <person name="Day J.C."/>
            <person name="Suvorov A."/>
            <person name="Silva C.J."/>
            <person name="Stanger-Hall K.F."/>
            <person name="Hall D.W."/>
            <person name="Schmitz R.J."/>
            <person name="Nelson D.R."/>
            <person name="Lewis S.M."/>
            <person name="Shigenobu S."/>
            <person name="Bybee S.M."/>
            <person name="Larracuente A.M."/>
            <person name="Oba Y."/>
            <person name="Weng J.K."/>
        </authorList>
    </citation>
    <scope>NUCLEOTIDE SEQUENCE [LARGE SCALE GENOMIC DNA]</scope>
    <source>
        <strain evidence="11">1611_PpyrPB1</strain>
        <tissue evidence="11">Whole body</tissue>
    </source>
</reference>